<gene>
    <name evidence="1" type="ORF">MIMGU_mgv1a015724mg</name>
</gene>
<dbReference type="Proteomes" id="UP000030748">
    <property type="component" value="Unassembled WGS sequence"/>
</dbReference>
<evidence type="ECO:0000313" key="2">
    <source>
        <dbReference type="Proteomes" id="UP000030748"/>
    </source>
</evidence>
<reference evidence="1 2" key="1">
    <citation type="journal article" date="2013" name="Proc. Natl. Acad. Sci. U.S.A.">
        <title>Fine-scale variation in meiotic recombination in Mimulus inferred from population shotgun sequencing.</title>
        <authorList>
            <person name="Hellsten U."/>
            <person name="Wright K.M."/>
            <person name="Jenkins J."/>
            <person name="Shu S."/>
            <person name="Yuan Y."/>
            <person name="Wessler S.R."/>
            <person name="Schmutz J."/>
            <person name="Willis J.H."/>
            <person name="Rokhsar D.S."/>
        </authorList>
    </citation>
    <scope>NUCLEOTIDE SEQUENCE [LARGE SCALE GENOMIC DNA]</scope>
    <source>
        <strain evidence="2">cv. DUN x IM62</strain>
    </source>
</reference>
<sequence length="148" mass="16803">MNLNRGEVSSVYTLLLQQKSSEDDTESKSSRFPPPHVVHLSLDEMVEISGFHRELGSNQTEHEAFQTRSLPPMAYDDAVIMEHRETNSQDSLLTSYDHSIADEENEDGVQVVHMTKAASSNVTDKLTELLEKCNIVQNQIDKKLSFYF</sequence>
<keyword evidence="2" id="KW-1185">Reference proteome</keyword>
<evidence type="ECO:0000313" key="1">
    <source>
        <dbReference type="EMBL" id="EYU21008.1"/>
    </source>
</evidence>
<protein>
    <submittedName>
        <fullName evidence="1">Uncharacterized protein</fullName>
    </submittedName>
</protein>
<name>A0A022Q1M5_ERYGU</name>
<organism evidence="1 2">
    <name type="scientific">Erythranthe guttata</name>
    <name type="common">Yellow monkey flower</name>
    <name type="synonym">Mimulus guttatus</name>
    <dbReference type="NCBI Taxonomy" id="4155"/>
    <lineage>
        <taxon>Eukaryota</taxon>
        <taxon>Viridiplantae</taxon>
        <taxon>Streptophyta</taxon>
        <taxon>Embryophyta</taxon>
        <taxon>Tracheophyta</taxon>
        <taxon>Spermatophyta</taxon>
        <taxon>Magnoliopsida</taxon>
        <taxon>eudicotyledons</taxon>
        <taxon>Gunneridae</taxon>
        <taxon>Pentapetalae</taxon>
        <taxon>asterids</taxon>
        <taxon>lamiids</taxon>
        <taxon>Lamiales</taxon>
        <taxon>Phrymaceae</taxon>
        <taxon>Erythranthe</taxon>
    </lineage>
</organism>
<accession>A0A022Q1M5</accession>
<dbReference type="AlphaFoldDB" id="A0A022Q1M5"/>
<dbReference type="STRING" id="4155.A0A022Q1M5"/>
<proteinExistence type="predicted"/>
<dbReference type="EMBL" id="KI632242">
    <property type="protein sequence ID" value="EYU21008.1"/>
    <property type="molecule type" value="Genomic_DNA"/>
</dbReference>